<dbReference type="GO" id="GO:0003676">
    <property type="term" value="F:nucleic acid binding"/>
    <property type="evidence" value="ECO:0007669"/>
    <property type="project" value="InterPro"/>
</dbReference>
<reference evidence="1" key="1">
    <citation type="submission" date="2014-12" db="EMBL/GenBank/DDBJ databases">
        <title>Insight into the proteome of Arion vulgaris.</title>
        <authorList>
            <person name="Aradska J."/>
            <person name="Bulat T."/>
            <person name="Smidak R."/>
            <person name="Sarate P."/>
            <person name="Gangsoo J."/>
            <person name="Sialana F."/>
            <person name="Bilban M."/>
            <person name="Lubec G."/>
        </authorList>
    </citation>
    <scope>NUCLEOTIDE SEQUENCE</scope>
    <source>
        <tissue evidence="1">Skin</tissue>
    </source>
</reference>
<evidence type="ECO:0000313" key="1">
    <source>
        <dbReference type="EMBL" id="CEK49224.1"/>
    </source>
</evidence>
<organism evidence="1">
    <name type="scientific">Arion vulgaris</name>
    <dbReference type="NCBI Taxonomy" id="1028688"/>
    <lineage>
        <taxon>Eukaryota</taxon>
        <taxon>Metazoa</taxon>
        <taxon>Spiralia</taxon>
        <taxon>Lophotrochozoa</taxon>
        <taxon>Mollusca</taxon>
        <taxon>Gastropoda</taxon>
        <taxon>Heterobranchia</taxon>
        <taxon>Euthyneura</taxon>
        <taxon>Panpulmonata</taxon>
        <taxon>Eupulmonata</taxon>
        <taxon>Stylommatophora</taxon>
        <taxon>Helicina</taxon>
        <taxon>Arionoidea</taxon>
        <taxon>Arionidae</taxon>
        <taxon>Arion</taxon>
    </lineage>
</organism>
<feature type="non-terminal residue" evidence="1">
    <location>
        <position position="69"/>
    </location>
</feature>
<dbReference type="Gene3D" id="3.30.420.10">
    <property type="entry name" value="Ribonuclease H-like superfamily/Ribonuclease H"/>
    <property type="match status" value="1"/>
</dbReference>
<evidence type="ECO:0008006" key="2">
    <source>
        <dbReference type="Google" id="ProtNLM"/>
    </source>
</evidence>
<sequence length="69" mass="7995">MVRRNCVEVLVQTRIKEITFIVVPRHAGVWCNERADRIAGMAMVSEGTAMDRTDDILNPLRETFRTEEF</sequence>
<name>A0A0B6XZ88_9EUPU</name>
<protein>
    <recommendedName>
        <fullName evidence="2">RNase H type-1 domain-containing protein</fullName>
    </recommendedName>
</protein>
<dbReference type="EMBL" id="HACG01002359">
    <property type="protein sequence ID" value="CEK49224.1"/>
    <property type="molecule type" value="Transcribed_RNA"/>
</dbReference>
<dbReference type="InterPro" id="IPR012337">
    <property type="entry name" value="RNaseH-like_sf"/>
</dbReference>
<proteinExistence type="predicted"/>
<gene>
    <name evidence="1" type="primary">ORF6922</name>
</gene>
<accession>A0A0B6XZ88</accession>
<dbReference type="SUPFAM" id="SSF53098">
    <property type="entry name" value="Ribonuclease H-like"/>
    <property type="match status" value="1"/>
</dbReference>
<dbReference type="AlphaFoldDB" id="A0A0B6XZ88"/>
<dbReference type="InterPro" id="IPR036397">
    <property type="entry name" value="RNaseH_sf"/>
</dbReference>